<protein>
    <submittedName>
        <fullName evidence="1">Uncharacterized protein</fullName>
    </submittedName>
</protein>
<accession>A0AAN9TZM9</accession>
<gene>
    <name evidence="1" type="ORF">V9T40_009881</name>
</gene>
<dbReference type="AlphaFoldDB" id="A0AAN9TZM9"/>
<organism evidence="1 2">
    <name type="scientific">Parthenolecanium corni</name>
    <dbReference type="NCBI Taxonomy" id="536013"/>
    <lineage>
        <taxon>Eukaryota</taxon>
        <taxon>Metazoa</taxon>
        <taxon>Ecdysozoa</taxon>
        <taxon>Arthropoda</taxon>
        <taxon>Hexapoda</taxon>
        <taxon>Insecta</taxon>
        <taxon>Pterygota</taxon>
        <taxon>Neoptera</taxon>
        <taxon>Paraneoptera</taxon>
        <taxon>Hemiptera</taxon>
        <taxon>Sternorrhyncha</taxon>
        <taxon>Coccoidea</taxon>
        <taxon>Coccidae</taxon>
        <taxon>Parthenolecanium</taxon>
    </lineage>
</organism>
<sequence>MIRSVPSASPSVVLLSSVAVAVAPAPARIFIRPSSLSSASVYPLATILCTRYSRCSLVARRPIYLFSNNILPKVIRTNSSTSMTMSKTSVYPHRRSISVLDSNAFGRAFQQFERLMRDKGKGRNGRVVAAVRSRNAALGVALKDTNYEYTLVSLYSVRVNNWTTRRHKRLKKRSVETKNIFFAFVEASWHRIVTSRRATLNGSGSGFGSRLEQTTSIRAYYALPMRRRVYARQLLVSYLVIESTLSLIDSTILIVVFTRNKNEKSIDSLTRNVDYRVSYNLASEPLDQPDRGAGFVSANRRQHCRRHIVATSATLAARKCSLQPTRPSTGELARCRVSSACHGIAWHGMAWRGAAPTVRSCSKQKRSAPCFFLTSLWSQQSSVLLHEYEYVARELEFRRLLQPAANLIRVNSSPPPAIFKVCRRLKTRSHFTSIPFKMRTFSSLEPIKIERDGAAPPNRAERTPRRRFHLDAHSALPIYLPFV</sequence>
<keyword evidence="2" id="KW-1185">Reference proteome</keyword>
<evidence type="ECO:0000313" key="2">
    <source>
        <dbReference type="Proteomes" id="UP001367676"/>
    </source>
</evidence>
<proteinExistence type="predicted"/>
<name>A0AAN9TZM9_9HEMI</name>
<reference evidence="1 2" key="1">
    <citation type="submission" date="2024-03" db="EMBL/GenBank/DDBJ databases">
        <title>Adaptation during the transition from Ophiocordyceps entomopathogen to insect associate is accompanied by gene loss and intensified selection.</title>
        <authorList>
            <person name="Ward C.M."/>
            <person name="Onetto C.A."/>
            <person name="Borneman A.R."/>
        </authorList>
    </citation>
    <scope>NUCLEOTIDE SEQUENCE [LARGE SCALE GENOMIC DNA]</scope>
    <source>
        <strain evidence="1">AWRI1</strain>
        <tissue evidence="1">Single Adult Female</tissue>
    </source>
</reference>
<dbReference type="Proteomes" id="UP001367676">
    <property type="component" value="Unassembled WGS sequence"/>
</dbReference>
<dbReference type="EMBL" id="JBBCAQ010000013">
    <property type="protein sequence ID" value="KAK7600743.1"/>
    <property type="molecule type" value="Genomic_DNA"/>
</dbReference>
<evidence type="ECO:0000313" key="1">
    <source>
        <dbReference type="EMBL" id="KAK7600743.1"/>
    </source>
</evidence>
<comment type="caution">
    <text evidence="1">The sequence shown here is derived from an EMBL/GenBank/DDBJ whole genome shotgun (WGS) entry which is preliminary data.</text>
</comment>